<proteinExistence type="predicted"/>
<name>A0A1J1H6U9_PLARL</name>
<dbReference type="GeneID" id="39735258"/>
<evidence type="ECO:0000313" key="2">
    <source>
        <dbReference type="EMBL" id="CRG99157.1"/>
    </source>
</evidence>
<feature type="region of interest" description="Disordered" evidence="1">
    <location>
        <begin position="1"/>
        <end position="22"/>
    </location>
</feature>
<keyword evidence="3" id="KW-1185">Reference proteome</keyword>
<sequence length="116" mass="14237">MNIMENKENNKEKDKKKESDKDLENWSIKYSVYNSCFLLLSSLQLYFLGEKTKQKKKCFNLNRTDFLKKKKHSKILLKHNFLNDYSMYYKEQKKIFLDEESSYVIPLYKKNRKKKE</sequence>
<dbReference type="Proteomes" id="UP000220158">
    <property type="component" value="Chromosome 6"/>
</dbReference>
<gene>
    <name evidence="2" type="ORF">PRELSG_0613200</name>
</gene>
<accession>A0A1J1H6U9</accession>
<dbReference type="KEGG" id="prel:PRELSG_0613200"/>
<organism evidence="2 3">
    <name type="scientific">Plasmodium relictum</name>
    <dbReference type="NCBI Taxonomy" id="85471"/>
    <lineage>
        <taxon>Eukaryota</taxon>
        <taxon>Sar</taxon>
        <taxon>Alveolata</taxon>
        <taxon>Apicomplexa</taxon>
        <taxon>Aconoidasida</taxon>
        <taxon>Haemosporida</taxon>
        <taxon>Plasmodiidae</taxon>
        <taxon>Plasmodium</taxon>
        <taxon>Plasmodium (Haemamoeba)</taxon>
    </lineage>
</organism>
<evidence type="ECO:0000313" key="3">
    <source>
        <dbReference type="Proteomes" id="UP000220158"/>
    </source>
</evidence>
<dbReference type="RefSeq" id="XP_028532165.1">
    <property type="nucleotide sequence ID" value="XM_028675592.1"/>
</dbReference>
<protein>
    <submittedName>
        <fullName evidence="2">Uncharacterized protein</fullName>
    </submittedName>
</protein>
<dbReference type="AlphaFoldDB" id="A0A1J1H6U9"/>
<dbReference type="VEuPathDB" id="PlasmoDB:PRELSG_0613200"/>
<dbReference type="EMBL" id="LN835301">
    <property type="protein sequence ID" value="CRG99157.1"/>
    <property type="molecule type" value="Genomic_DNA"/>
</dbReference>
<evidence type="ECO:0000256" key="1">
    <source>
        <dbReference type="SAM" id="MobiDB-lite"/>
    </source>
</evidence>
<reference evidence="2 3" key="1">
    <citation type="submission" date="2015-04" db="EMBL/GenBank/DDBJ databases">
        <authorList>
            <consortium name="Pathogen Informatics"/>
        </authorList>
    </citation>
    <scope>NUCLEOTIDE SEQUENCE [LARGE SCALE GENOMIC DNA]</scope>
    <source>
        <strain evidence="2 3">SGS1</strain>
    </source>
</reference>